<evidence type="ECO:0000313" key="13">
    <source>
        <dbReference type="Proteomes" id="UP000431744"/>
    </source>
</evidence>
<name>A0A6H9WH52_9MICO</name>
<evidence type="ECO:0000256" key="9">
    <source>
        <dbReference type="ARBA" id="ARBA00023204"/>
    </source>
</evidence>
<dbReference type="Gene3D" id="1.10.1670.10">
    <property type="entry name" value="Helix-hairpin-Helix base-excision DNA repair enzymes (C-terminal)"/>
    <property type="match status" value="1"/>
</dbReference>
<dbReference type="InterPro" id="IPR004026">
    <property type="entry name" value="Ada_DNA_repair_Zn-bd"/>
</dbReference>
<dbReference type="InterPro" id="IPR018060">
    <property type="entry name" value="HTH_AraC"/>
</dbReference>
<evidence type="ECO:0000256" key="3">
    <source>
        <dbReference type="ARBA" id="ARBA00012000"/>
    </source>
</evidence>
<keyword evidence="5" id="KW-0227">DNA damage</keyword>
<evidence type="ECO:0000313" key="12">
    <source>
        <dbReference type="EMBL" id="KAB1646891.1"/>
    </source>
</evidence>
<evidence type="ECO:0000256" key="1">
    <source>
        <dbReference type="ARBA" id="ARBA00000086"/>
    </source>
</evidence>
<feature type="compositionally biased region" description="Pro residues" evidence="10">
    <location>
        <begin position="405"/>
        <end position="415"/>
    </location>
</feature>
<dbReference type="InterPro" id="IPR009057">
    <property type="entry name" value="Homeodomain-like_sf"/>
</dbReference>
<dbReference type="InterPro" id="IPR035451">
    <property type="entry name" value="Ada-like_dom_sf"/>
</dbReference>
<proteinExistence type="predicted"/>
<organism evidence="12 13">
    <name type="scientific">Pseudoclavibacter endophyticus</name>
    <dbReference type="NCBI Taxonomy" id="1778590"/>
    <lineage>
        <taxon>Bacteria</taxon>
        <taxon>Bacillati</taxon>
        <taxon>Actinomycetota</taxon>
        <taxon>Actinomycetes</taxon>
        <taxon>Micrococcales</taxon>
        <taxon>Microbacteriaceae</taxon>
        <taxon>Pseudoclavibacter</taxon>
    </lineage>
</organism>
<keyword evidence="4" id="KW-0808">Transferase</keyword>
<evidence type="ECO:0000259" key="11">
    <source>
        <dbReference type="PROSITE" id="PS01124"/>
    </source>
</evidence>
<evidence type="ECO:0000256" key="10">
    <source>
        <dbReference type="SAM" id="MobiDB-lite"/>
    </source>
</evidence>
<keyword evidence="9" id="KW-0234">DNA repair</keyword>
<dbReference type="GO" id="GO:0003700">
    <property type="term" value="F:DNA-binding transcription factor activity"/>
    <property type="evidence" value="ECO:0007669"/>
    <property type="project" value="InterPro"/>
</dbReference>
<dbReference type="GO" id="GO:0008270">
    <property type="term" value="F:zinc ion binding"/>
    <property type="evidence" value="ECO:0007669"/>
    <property type="project" value="InterPro"/>
</dbReference>
<evidence type="ECO:0000256" key="6">
    <source>
        <dbReference type="ARBA" id="ARBA00023015"/>
    </source>
</evidence>
<feature type="domain" description="HTH araC/xylS-type" evidence="11">
    <location>
        <begin position="92"/>
        <end position="191"/>
    </location>
</feature>
<dbReference type="GO" id="GO:0005737">
    <property type="term" value="C:cytoplasm"/>
    <property type="evidence" value="ECO:0007669"/>
    <property type="project" value="TreeGrafter"/>
</dbReference>
<dbReference type="GO" id="GO:0043916">
    <property type="term" value="F:DNA-7-methylguanine glycosylase activity"/>
    <property type="evidence" value="ECO:0007669"/>
    <property type="project" value="TreeGrafter"/>
</dbReference>
<evidence type="ECO:0000256" key="2">
    <source>
        <dbReference type="ARBA" id="ARBA00001947"/>
    </source>
</evidence>
<dbReference type="GO" id="GO:0043565">
    <property type="term" value="F:sequence-specific DNA binding"/>
    <property type="evidence" value="ECO:0007669"/>
    <property type="project" value="InterPro"/>
</dbReference>
<reference evidence="12 13" key="1">
    <citation type="submission" date="2019-09" db="EMBL/GenBank/DDBJ databases">
        <title>Phylogeny of genus Pseudoclavibacter and closely related genus.</title>
        <authorList>
            <person name="Li Y."/>
        </authorList>
    </citation>
    <scope>NUCLEOTIDE SEQUENCE [LARGE SCALE GENOMIC DNA]</scope>
    <source>
        <strain evidence="12 13">EGI 60007</strain>
    </source>
</reference>
<dbReference type="Pfam" id="PF02805">
    <property type="entry name" value="Ada_Zn_binding"/>
    <property type="match status" value="1"/>
</dbReference>
<evidence type="ECO:0000256" key="4">
    <source>
        <dbReference type="ARBA" id="ARBA00022603"/>
    </source>
</evidence>
<dbReference type="EMBL" id="WBJY01000004">
    <property type="protein sequence ID" value="KAB1646891.1"/>
    <property type="molecule type" value="Genomic_DNA"/>
</dbReference>
<evidence type="ECO:0000256" key="7">
    <source>
        <dbReference type="ARBA" id="ARBA00023159"/>
    </source>
</evidence>
<dbReference type="PROSITE" id="PS01124">
    <property type="entry name" value="HTH_ARAC_FAMILY_2"/>
    <property type="match status" value="1"/>
</dbReference>
<comment type="catalytic activity">
    <reaction evidence="1">
        <text>Hydrolysis of alkylated DNA, releasing 3-methyladenine, 3-methylguanine, 7-methylguanine and 7-methyladenine.</text>
        <dbReference type="EC" id="3.2.2.21"/>
    </reaction>
</comment>
<dbReference type="InterPro" id="IPR003265">
    <property type="entry name" value="HhH-GPD_domain"/>
</dbReference>
<keyword evidence="7" id="KW-0010">Activator</keyword>
<feature type="region of interest" description="Disordered" evidence="10">
    <location>
        <begin position="387"/>
        <end position="418"/>
    </location>
</feature>
<dbReference type="Gene3D" id="1.10.340.30">
    <property type="entry name" value="Hypothetical protein, domain 2"/>
    <property type="match status" value="1"/>
</dbReference>
<dbReference type="PANTHER" id="PTHR43003">
    <property type="entry name" value="DNA-3-METHYLADENINE GLYCOSYLASE"/>
    <property type="match status" value="1"/>
</dbReference>
<dbReference type="PANTHER" id="PTHR43003:SF13">
    <property type="entry name" value="DNA-3-METHYLADENINE GLYCOSYLASE 2"/>
    <property type="match status" value="1"/>
</dbReference>
<dbReference type="SMART" id="SM00478">
    <property type="entry name" value="ENDO3c"/>
    <property type="match status" value="1"/>
</dbReference>
<dbReference type="EC" id="3.2.2.21" evidence="3"/>
<dbReference type="Pfam" id="PF06029">
    <property type="entry name" value="AlkA_N"/>
    <property type="match status" value="1"/>
</dbReference>
<dbReference type="SMART" id="SM00342">
    <property type="entry name" value="HTH_ARAC"/>
    <property type="match status" value="1"/>
</dbReference>
<evidence type="ECO:0000256" key="8">
    <source>
        <dbReference type="ARBA" id="ARBA00023163"/>
    </source>
</evidence>
<dbReference type="GO" id="GO:0008168">
    <property type="term" value="F:methyltransferase activity"/>
    <property type="evidence" value="ECO:0007669"/>
    <property type="project" value="UniProtKB-KW"/>
</dbReference>
<dbReference type="SUPFAM" id="SSF46689">
    <property type="entry name" value="Homeodomain-like"/>
    <property type="match status" value="1"/>
</dbReference>
<keyword evidence="4" id="KW-0489">Methyltransferase</keyword>
<keyword evidence="13" id="KW-1185">Reference proteome</keyword>
<gene>
    <name evidence="12" type="ORF">F8O04_14295</name>
</gene>
<dbReference type="InterPro" id="IPR010316">
    <property type="entry name" value="AlkA_N"/>
</dbReference>
<dbReference type="SUPFAM" id="SSF48150">
    <property type="entry name" value="DNA-glycosylase"/>
    <property type="match status" value="1"/>
</dbReference>
<keyword evidence="6" id="KW-0805">Transcription regulation</keyword>
<dbReference type="GO" id="GO:0032259">
    <property type="term" value="P:methylation"/>
    <property type="evidence" value="ECO:0007669"/>
    <property type="project" value="UniProtKB-KW"/>
</dbReference>
<dbReference type="Gene3D" id="1.10.10.60">
    <property type="entry name" value="Homeodomain-like"/>
    <property type="match status" value="1"/>
</dbReference>
<dbReference type="Proteomes" id="UP000431744">
    <property type="component" value="Unassembled WGS sequence"/>
</dbReference>
<dbReference type="GO" id="GO:0032131">
    <property type="term" value="F:alkylated DNA binding"/>
    <property type="evidence" value="ECO:0007669"/>
    <property type="project" value="TreeGrafter"/>
</dbReference>
<dbReference type="SUPFAM" id="SSF55945">
    <property type="entry name" value="TATA-box binding protein-like"/>
    <property type="match status" value="1"/>
</dbReference>
<dbReference type="Pfam" id="PF12833">
    <property type="entry name" value="HTH_18"/>
    <property type="match status" value="1"/>
</dbReference>
<dbReference type="GO" id="GO:0006307">
    <property type="term" value="P:DNA alkylation repair"/>
    <property type="evidence" value="ECO:0007669"/>
    <property type="project" value="TreeGrafter"/>
</dbReference>
<dbReference type="AlphaFoldDB" id="A0A6H9WH52"/>
<comment type="caution">
    <text evidence="12">The sequence shown here is derived from an EMBL/GenBank/DDBJ whole genome shotgun (WGS) entry which is preliminary data.</text>
</comment>
<dbReference type="InterPro" id="IPR011257">
    <property type="entry name" value="DNA_glycosylase"/>
</dbReference>
<dbReference type="InterPro" id="IPR037046">
    <property type="entry name" value="AlkA_N_sf"/>
</dbReference>
<dbReference type="InterPro" id="IPR051912">
    <property type="entry name" value="Alkylbase_DNA_Glycosylase/TA"/>
</dbReference>
<feature type="region of interest" description="Disordered" evidence="10">
    <location>
        <begin position="262"/>
        <end position="283"/>
    </location>
</feature>
<dbReference type="GO" id="GO:0008725">
    <property type="term" value="F:DNA-3-methyladenine glycosylase activity"/>
    <property type="evidence" value="ECO:0007669"/>
    <property type="project" value="TreeGrafter"/>
</dbReference>
<dbReference type="OrthoDB" id="9811249at2"/>
<dbReference type="RefSeq" id="WP_158030057.1">
    <property type="nucleotide sequence ID" value="NZ_BMHG01000002.1"/>
</dbReference>
<dbReference type="GO" id="GO:0032993">
    <property type="term" value="C:protein-DNA complex"/>
    <property type="evidence" value="ECO:0007669"/>
    <property type="project" value="TreeGrafter"/>
</dbReference>
<protein>
    <recommendedName>
        <fullName evidence="3">DNA-3-methyladenine glycosylase II</fullName>
        <ecNumber evidence="3">3.2.2.21</ecNumber>
    </recommendedName>
</protein>
<dbReference type="GO" id="GO:0006285">
    <property type="term" value="P:base-excision repair, AP site formation"/>
    <property type="evidence" value="ECO:0007669"/>
    <property type="project" value="TreeGrafter"/>
</dbReference>
<keyword evidence="8" id="KW-0804">Transcription</keyword>
<dbReference type="SUPFAM" id="SSF57884">
    <property type="entry name" value="Ada DNA repair protein, N-terminal domain (N-Ada 10)"/>
    <property type="match status" value="1"/>
</dbReference>
<dbReference type="InterPro" id="IPR023170">
    <property type="entry name" value="HhH_base_excis_C"/>
</dbReference>
<dbReference type="SMART" id="SM01009">
    <property type="entry name" value="AlkA_N"/>
    <property type="match status" value="1"/>
</dbReference>
<accession>A0A6H9WH52</accession>
<sequence>MRASAPPIDDDAAYRACSGREARFDGRLYLAVTSTGIYCRPSCPARTPRREHCRFFATAAACVAAGYRACKRCRPDALPGTRDWDASGDLTARALRLIRDGALDTAGGVAGLAARLHVSERQLRRVLVEATGASPVQLAATRRAALARQLMEQTALPLAEVAFAAGFSSIRRFNDTMRAEFGVAPSMLPRRRGAIGDPGERAESSRRPRITLRLRTRAPFGTATLRTFLANHAVAGLERTAPETHERVVPVPGGYALARVDWPRGEAGDQERPGERGGRARAGERHGDISVVVHLDLPRLDDLMPAIARVRRMLDLDADPALVDEALAADTRLAPLVTAAPGMRIPGSVAPHETALMIVLGQQVSVRAALTVQARLAAEYGRALPELASSSEHPDAAPRGSASPAPTPWMSPPDPAAIADDGVARVRSRLGVDGNRATALVALAAELAAPGAGTAAIDLGQGADRAATRARLLALPRVGPWTADLIAMRCLGDPDVFVGGDLIARRALGALVGTPGLTPRAADRLADAWRPWRSYALMHLWRTEYHRS</sequence>
<comment type="cofactor">
    <cofactor evidence="2">
        <name>Zn(2+)</name>
        <dbReference type="ChEBI" id="CHEBI:29105"/>
    </cofactor>
</comment>
<dbReference type="Gene3D" id="3.30.310.20">
    <property type="entry name" value="DNA-3-methyladenine glycosylase AlkA, N-terminal domain"/>
    <property type="match status" value="1"/>
</dbReference>
<evidence type="ECO:0000256" key="5">
    <source>
        <dbReference type="ARBA" id="ARBA00022763"/>
    </source>
</evidence>
<dbReference type="Gene3D" id="3.40.10.10">
    <property type="entry name" value="DNA Methylphosphotriester Repair Domain"/>
    <property type="match status" value="1"/>
</dbReference>